<evidence type="ECO:0000313" key="3">
    <source>
        <dbReference type="EMBL" id="EZP29186.1"/>
    </source>
</evidence>
<dbReference type="InterPro" id="IPR036291">
    <property type="entry name" value="NAD(P)-bd_dom_sf"/>
</dbReference>
<proteinExistence type="predicted"/>
<dbReference type="InterPro" id="IPR029475">
    <property type="entry name" value="DUF6807"/>
</dbReference>
<evidence type="ECO:0000256" key="1">
    <source>
        <dbReference type="ARBA" id="ARBA00023002"/>
    </source>
</evidence>
<dbReference type="Gene3D" id="3.30.360.10">
    <property type="entry name" value="Dihydrodipicolinate Reductase, domain 2"/>
    <property type="match status" value="1"/>
</dbReference>
<organism evidence="3 4">
    <name type="scientific">Microbacterium oleivorans</name>
    <dbReference type="NCBI Taxonomy" id="273677"/>
    <lineage>
        <taxon>Bacteria</taxon>
        <taxon>Bacillati</taxon>
        <taxon>Actinomycetota</taxon>
        <taxon>Actinomycetes</taxon>
        <taxon>Micrococcales</taxon>
        <taxon>Microbacteriaceae</taxon>
        <taxon>Microbacterium</taxon>
    </lineage>
</organism>
<comment type="caution">
    <text evidence="3">The sequence shown here is derived from an EMBL/GenBank/DDBJ whole genome shotgun (WGS) entry which is preliminary data.</text>
</comment>
<dbReference type="PANTHER" id="PTHR43818:SF11">
    <property type="entry name" value="BCDNA.GH03377"/>
    <property type="match status" value="1"/>
</dbReference>
<dbReference type="GO" id="GO:0016491">
    <property type="term" value="F:oxidoreductase activity"/>
    <property type="evidence" value="ECO:0007669"/>
    <property type="project" value="UniProtKB-KW"/>
</dbReference>
<dbReference type="InterPro" id="IPR000683">
    <property type="entry name" value="Gfo/Idh/MocA-like_OxRdtase_N"/>
</dbReference>
<dbReference type="Proteomes" id="UP000024001">
    <property type="component" value="Unassembled WGS sequence"/>
</dbReference>
<accession>A0A031FYD2</accession>
<evidence type="ECO:0000313" key="4">
    <source>
        <dbReference type="Proteomes" id="UP000024001"/>
    </source>
</evidence>
<dbReference type="AlphaFoldDB" id="A0A031FYD2"/>
<dbReference type="PATRIC" id="fig|273677.3.peg.688"/>
<reference evidence="3 4" key="1">
    <citation type="submission" date="2014-03" db="EMBL/GenBank/DDBJ databases">
        <title>Draft Genome Sequences of 13 Willow Endophytes.</title>
        <authorList>
            <person name="Gan H.Y."/>
            <person name="Gan H.M."/>
            <person name="Savka M.A."/>
            <person name="Hudson A.O."/>
        </authorList>
    </citation>
    <scope>NUCLEOTIDE SEQUENCE [LARGE SCALE GENOMIC DNA]</scope>
    <source>
        <strain evidence="3 4">RIT293</strain>
    </source>
</reference>
<dbReference type="RefSeq" id="WP_036309610.1">
    <property type="nucleotide sequence ID" value="NZ_JFYO01000002.1"/>
</dbReference>
<dbReference type="OrthoDB" id="9812981at2"/>
<dbReference type="EMBL" id="JFYO01000002">
    <property type="protein sequence ID" value="EZP29186.1"/>
    <property type="molecule type" value="Genomic_DNA"/>
</dbReference>
<dbReference type="Pfam" id="PF01408">
    <property type="entry name" value="GFO_IDH_MocA"/>
    <property type="match status" value="1"/>
</dbReference>
<dbReference type="Gene3D" id="3.40.50.720">
    <property type="entry name" value="NAD(P)-binding Rossmann-like Domain"/>
    <property type="match status" value="1"/>
</dbReference>
<keyword evidence="1" id="KW-0560">Oxidoreductase</keyword>
<feature type="domain" description="Gfo/Idh/MocA-like oxidoreductase N-terminal" evidence="2">
    <location>
        <begin position="8"/>
        <end position="125"/>
    </location>
</feature>
<name>A0A031FYD2_9MICO</name>
<evidence type="ECO:0000259" key="2">
    <source>
        <dbReference type="Pfam" id="PF01408"/>
    </source>
</evidence>
<gene>
    <name evidence="3" type="ORF">BW34_00703</name>
</gene>
<dbReference type="eggNOG" id="COG0673">
    <property type="taxonomic scope" value="Bacteria"/>
</dbReference>
<dbReference type="GO" id="GO:0000166">
    <property type="term" value="F:nucleotide binding"/>
    <property type="evidence" value="ECO:0007669"/>
    <property type="project" value="InterPro"/>
</dbReference>
<dbReference type="Pfam" id="PF14100">
    <property type="entry name" value="DUF6807"/>
    <property type="match status" value="1"/>
</dbReference>
<keyword evidence="4" id="KW-1185">Reference proteome</keyword>
<sequence length="652" mass="68741">MTVTRRTRIVLAGAQGFGTVHLENLRRLGDRVELVAVADPTPVPPENLPAGTQAFASLAEALDAVDDVHVAIVATPLHTHAALAGLVVSRGIDLYLEKPPVLSSADLAVLADAAAASGARVQVGFQSLGSLAIPALIGDEFGLGPIQAIGAVGLWCRDRAYWSRSRWAGHRVLDGFPVLDGVVANPLAHATATALAVAQSTAASDVNQVTADLYRANDIEGDDTSVIRLSTGRGVRVTSALTLCAEDSEEPYVLIRGTRGSAKFYYTEDIVETADRRVEFGRIDLVENLLDHRDHGTPMLAPLHETGAFVRVMDAVADTEPAAIDAAFVTWNDDGPSRRVVIAGIRDAVERAVDAEATFAELHLPWTVKTEPAVLAELSSSGEPRHPVAVLVDGADVTRSSSPRPYLHPVRTPGGVVVSDTHPADHDWHLGISVTLQDVSGVNFWGGRTYTPGRDYVWRDDHGRIVATRVEGEASALEAEFAWIGRDGAHMLTECRRMTVADAGSGATTIDLSFELTTRAGTLHLGGPGSNGRVGGGYGGLAWRLPAATDVDVRTASARGEEAVHGTVAPWLAWSAEFEGGPATVALAPLDEASAADPWFVRVAGYPGVGAALAWDRAVDLAPGIPVSRSYRLLVADGRLTDDEVVAALSLG</sequence>
<dbReference type="SUPFAM" id="SSF51735">
    <property type="entry name" value="NAD(P)-binding Rossmann-fold domains"/>
    <property type="match status" value="1"/>
</dbReference>
<protein>
    <submittedName>
        <fullName evidence="3">Putative dehydrogenase</fullName>
    </submittedName>
</protein>
<dbReference type="InterPro" id="IPR050463">
    <property type="entry name" value="Gfo/Idh/MocA_oxidrdct_glycsds"/>
</dbReference>
<dbReference type="PANTHER" id="PTHR43818">
    <property type="entry name" value="BCDNA.GH03377"/>
    <property type="match status" value="1"/>
</dbReference>